<reference evidence="1 2" key="1">
    <citation type="submission" date="2009-05" db="EMBL/GenBank/DDBJ databases">
        <title>The draft genome of Acidovorax delafieldii 2AN.</title>
        <authorList>
            <consortium name="US DOE Joint Genome Institute (JGI-PGF)"/>
            <person name="Lucas S."/>
            <person name="Copeland A."/>
            <person name="Lapidus A."/>
            <person name="Glavina del Rio T."/>
            <person name="Tice H."/>
            <person name="Bruce D."/>
            <person name="Goodwin L."/>
            <person name="Pitluck S."/>
            <person name="Larimer F."/>
            <person name="Land M.L."/>
            <person name="Hauser L."/>
            <person name="Shelobolina E.S."/>
            <person name="Picardal F."/>
            <person name="Roden E."/>
            <person name="Emerson D."/>
        </authorList>
    </citation>
    <scope>NUCLEOTIDE SEQUENCE [LARGE SCALE GENOMIC DNA]</scope>
    <source>
        <strain evidence="1 2">2AN</strain>
    </source>
</reference>
<gene>
    <name evidence="1" type="ORF">AcdelDRAFT_2550</name>
</gene>
<comment type="caution">
    <text evidence="1">The sequence shown here is derived from an EMBL/GenBank/DDBJ whole genome shotgun (WGS) entry which is preliminary data.</text>
</comment>
<name>C5T6M0_ACIDE</name>
<keyword evidence="2" id="KW-1185">Reference proteome</keyword>
<sequence>MPFHSPPAATVPPLTLRMAAGQSLWACLAPGSRLHATQGTVAMRVAPRVQGQVLHSPPVALLRAGDHMVWMEHRQATWVQLGCATHGPAEVVIVEDLSAPGLAATAWNLLRGAVAARAPARTNAAPAGLPTAQ</sequence>
<dbReference type="EMBL" id="ACQT01000089">
    <property type="protein sequence ID" value="EER59880.1"/>
    <property type="molecule type" value="Genomic_DNA"/>
</dbReference>
<dbReference type="AlphaFoldDB" id="C5T6M0"/>
<organism evidence="1 2">
    <name type="scientific">Acidovorax delafieldii 2AN</name>
    <dbReference type="NCBI Taxonomy" id="573060"/>
    <lineage>
        <taxon>Bacteria</taxon>
        <taxon>Pseudomonadati</taxon>
        <taxon>Pseudomonadota</taxon>
        <taxon>Betaproteobacteria</taxon>
        <taxon>Burkholderiales</taxon>
        <taxon>Comamonadaceae</taxon>
        <taxon>Acidovorax</taxon>
    </lineage>
</organism>
<dbReference type="PATRIC" id="fig|573060.9.peg.2539"/>
<accession>C5T6M0</accession>
<protein>
    <submittedName>
        <fullName evidence="1">Uncharacterized protein</fullName>
    </submittedName>
</protein>
<dbReference type="Proteomes" id="UP000003856">
    <property type="component" value="Unassembled WGS sequence"/>
</dbReference>
<dbReference type="RefSeq" id="WP_005797192.1">
    <property type="nucleotide sequence ID" value="NZ_ACQT01000089.1"/>
</dbReference>
<dbReference type="OrthoDB" id="8820608at2"/>
<proteinExistence type="predicted"/>
<evidence type="ECO:0000313" key="1">
    <source>
        <dbReference type="EMBL" id="EER59880.1"/>
    </source>
</evidence>
<evidence type="ECO:0000313" key="2">
    <source>
        <dbReference type="Proteomes" id="UP000003856"/>
    </source>
</evidence>